<feature type="transmembrane region" description="Helical" evidence="10">
    <location>
        <begin position="87"/>
        <end position="108"/>
    </location>
</feature>
<dbReference type="PANTHER" id="PTHR30065">
    <property type="entry name" value="FLAGELLAR BIOSYNTHETIC PROTEIN FLIR"/>
    <property type="match status" value="1"/>
</dbReference>
<comment type="similarity">
    <text evidence="2 10">Belongs to the FliR/MopE/SpaR family.</text>
</comment>
<dbReference type="GO" id="GO:0005886">
    <property type="term" value="C:plasma membrane"/>
    <property type="evidence" value="ECO:0007669"/>
    <property type="project" value="UniProtKB-SubCell"/>
</dbReference>
<dbReference type="AlphaFoldDB" id="A0A1E3AHT4"/>
<dbReference type="PRINTS" id="PR00953">
    <property type="entry name" value="TYPE3IMRPROT"/>
</dbReference>
<reference evidence="11 12" key="1">
    <citation type="submission" date="2016-07" db="EMBL/GenBank/DDBJ databases">
        <title>Characterization of isolates of Eisenbergiella tayi derived from blood cultures, using whole genome sequencing.</title>
        <authorList>
            <person name="Burdz T."/>
            <person name="Wiebe D."/>
            <person name="Huynh C."/>
            <person name="Bernard K."/>
        </authorList>
    </citation>
    <scope>NUCLEOTIDE SEQUENCE [LARGE SCALE GENOMIC DNA]</scope>
    <source>
        <strain evidence="11 12">NML 120489</strain>
    </source>
</reference>
<dbReference type="Proteomes" id="UP000095003">
    <property type="component" value="Unassembled WGS sequence"/>
</dbReference>
<evidence type="ECO:0000256" key="8">
    <source>
        <dbReference type="ARBA" id="ARBA00023143"/>
    </source>
</evidence>
<evidence type="ECO:0000256" key="3">
    <source>
        <dbReference type="ARBA" id="ARBA00021717"/>
    </source>
</evidence>
<evidence type="ECO:0000256" key="2">
    <source>
        <dbReference type="ARBA" id="ARBA00009772"/>
    </source>
</evidence>
<evidence type="ECO:0000256" key="10">
    <source>
        <dbReference type="RuleBase" id="RU362071"/>
    </source>
</evidence>
<evidence type="ECO:0000256" key="7">
    <source>
        <dbReference type="ARBA" id="ARBA00023136"/>
    </source>
</evidence>
<dbReference type="GO" id="GO:0006605">
    <property type="term" value="P:protein targeting"/>
    <property type="evidence" value="ECO:0007669"/>
    <property type="project" value="UniProtKB-UniRule"/>
</dbReference>
<feature type="transmembrane region" description="Helical" evidence="10">
    <location>
        <begin position="210"/>
        <end position="230"/>
    </location>
</feature>
<keyword evidence="11" id="KW-0282">Flagellum</keyword>
<keyword evidence="7 10" id="KW-0472">Membrane</keyword>
<feature type="transmembrane region" description="Helical" evidence="10">
    <location>
        <begin position="6"/>
        <end position="25"/>
    </location>
</feature>
<proteinExistence type="inferred from homology"/>
<comment type="caution">
    <text evidence="11">The sequence shown here is derived from an EMBL/GenBank/DDBJ whole genome shotgun (WGS) entry which is preliminary data.</text>
</comment>
<evidence type="ECO:0000256" key="4">
    <source>
        <dbReference type="ARBA" id="ARBA00022475"/>
    </source>
</evidence>
<dbReference type="GO" id="GO:0044780">
    <property type="term" value="P:bacterial-type flagellum assembly"/>
    <property type="evidence" value="ECO:0007669"/>
    <property type="project" value="UniProtKB-UniRule"/>
</dbReference>
<keyword evidence="5 10" id="KW-0812">Transmembrane</keyword>
<evidence type="ECO:0000256" key="1">
    <source>
        <dbReference type="ARBA" id="ARBA00002578"/>
    </source>
</evidence>
<dbReference type="NCBIfam" id="TIGR01400">
    <property type="entry name" value="fliR"/>
    <property type="match status" value="1"/>
</dbReference>
<feature type="transmembrane region" description="Helical" evidence="10">
    <location>
        <begin position="168"/>
        <end position="190"/>
    </location>
</feature>
<organism evidence="11 12">
    <name type="scientific">Eisenbergiella tayi</name>
    <dbReference type="NCBI Taxonomy" id="1432052"/>
    <lineage>
        <taxon>Bacteria</taxon>
        <taxon>Bacillati</taxon>
        <taxon>Bacillota</taxon>
        <taxon>Clostridia</taxon>
        <taxon>Lachnospirales</taxon>
        <taxon>Lachnospiraceae</taxon>
        <taxon>Eisenbergiella</taxon>
    </lineage>
</organism>
<evidence type="ECO:0000313" key="12">
    <source>
        <dbReference type="Proteomes" id="UP000095003"/>
    </source>
</evidence>
<accession>A0A1E3AHT4</accession>
<gene>
    <name evidence="11" type="ORF">BEH84_05633</name>
</gene>
<keyword evidence="11" id="KW-0966">Cell projection</keyword>
<keyword evidence="4 10" id="KW-1003">Cell membrane</keyword>
<keyword evidence="11" id="KW-0969">Cilium</keyword>
<keyword evidence="8 10" id="KW-0975">Bacterial flagellum</keyword>
<dbReference type="GO" id="GO:0009425">
    <property type="term" value="C:bacterial-type flagellum basal body"/>
    <property type="evidence" value="ECO:0007669"/>
    <property type="project" value="UniProtKB-SubCell"/>
</dbReference>
<evidence type="ECO:0000256" key="5">
    <source>
        <dbReference type="ARBA" id="ARBA00022692"/>
    </source>
</evidence>
<dbReference type="InterPro" id="IPR002010">
    <property type="entry name" value="T3SS_IM_R"/>
</dbReference>
<sequence>MTGEVTDQIILFSMILMRMSGFVLLNPVLGRRGIPGMIKAGMIMVLTIMIYPISEITGRVPVMALELVLCLLKEFAIGYLMGFIMQLFDYVVTFAGSLIDFHMGLSMASVYDPASGAQVALTGSVLNIYYMLLFFVADGHLALMKILVTSADVVPYGQIAFGPNVWNAMLVIFTECTVLAVKLAFPLIAIEFLTEMGIGILMKIVPQMNLFVLNIQIKVLMGLAVIIFFISPIGDYFGRLITQMMDTMQEILRLTAG</sequence>
<comment type="function">
    <text evidence="1 10">Role in flagellar biosynthesis.</text>
</comment>
<comment type="subcellular location">
    <subcellularLocation>
        <location evidence="10">Cell membrane</location>
        <topology evidence="10">Multi-pass membrane protein</topology>
    </subcellularLocation>
    <subcellularLocation>
        <location evidence="10">Bacterial flagellum basal body</location>
    </subcellularLocation>
</comment>
<evidence type="ECO:0000256" key="6">
    <source>
        <dbReference type="ARBA" id="ARBA00022989"/>
    </source>
</evidence>
<protein>
    <recommendedName>
        <fullName evidence="3 9">Flagellar biosynthetic protein FliR</fullName>
    </recommendedName>
</protein>
<feature type="transmembrane region" description="Helical" evidence="10">
    <location>
        <begin position="37"/>
        <end position="54"/>
    </location>
</feature>
<dbReference type="PANTHER" id="PTHR30065:SF1">
    <property type="entry name" value="SURFACE PRESENTATION OF ANTIGENS PROTEIN SPAR"/>
    <property type="match status" value="1"/>
</dbReference>
<dbReference type="InterPro" id="IPR006303">
    <property type="entry name" value="FliR"/>
</dbReference>
<name>A0A1E3AHT4_9FIRM</name>
<evidence type="ECO:0000256" key="9">
    <source>
        <dbReference type="NCBIfam" id="TIGR01400"/>
    </source>
</evidence>
<evidence type="ECO:0000313" key="11">
    <source>
        <dbReference type="EMBL" id="ODM08308.1"/>
    </source>
</evidence>
<dbReference type="Pfam" id="PF01311">
    <property type="entry name" value="Bac_export_1"/>
    <property type="match status" value="1"/>
</dbReference>
<keyword evidence="6 10" id="KW-1133">Transmembrane helix</keyword>
<dbReference type="RefSeq" id="WP_009250551.1">
    <property type="nucleotide sequence ID" value="NZ_CABMHK010000138.1"/>
</dbReference>
<dbReference type="EMBL" id="MCGI01000006">
    <property type="protein sequence ID" value="ODM08308.1"/>
    <property type="molecule type" value="Genomic_DNA"/>
</dbReference>